<dbReference type="InterPro" id="IPR028349">
    <property type="entry name" value="PafC-like"/>
</dbReference>
<evidence type="ECO:0000313" key="4">
    <source>
        <dbReference type="EMBL" id="GAA4284271.1"/>
    </source>
</evidence>
<gene>
    <name evidence="4" type="ORF">GCM10022261_18020</name>
</gene>
<dbReference type="Pfam" id="PF08279">
    <property type="entry name" value="HTH_11"/>
    <property type="match status" value="1"/>
</dbReference>
<accession>A0ABP8EJW2</accession>
<dbReference type="EMBL" id="BAABAZ010000006">
    <property type="protein sequence ID" value="GAA4284271.1"/>
    <property type="molecule type" value="Genomic_DNA"/>
</dbReference>
<dbReference type="PANTHER" id="PTHR34580:SF3">
    <property type="entry name" value="PROTEIN PAFB"/>
    <property type="match status" value="1"/>
</dbReference>
<organism evidence="4 5">
    <name type="scientific">Brevibacterium daeguense</name>
    <dbReference type="NCBI Taxonomy" id="909936"/>
    <lineage>
        <taxon>Bacteria</taxon>
        <taxon>Bacillati</taxon>
        <taxon>Actinomycetota</taxon>
        <taxon>Actinomycetes</taxon>
        <taxon>Micrococcales</taxon>
        <taxon>Brevibacteriaceae</taxon>
        <taxon>Brevibacterium</taxon>
    </lineage>
</organism>
<evidence type="ECO:0000256" key="1">
    <source>
        <dbReference type="ARBA" id="ARBA00023015"/>
    </source>
</evidence>
<dbReference type="PIRSF" id="PIRSF016838">
    <property type="entry name" value="PafC"/>
    <property type="match status" value="1"/>
</dbReference>
<dbReference type="Proteomes" id="UP001501586">
    <property type="component" value="Unassembled WGS sequence"/>
</dbReference>
<dbReference type="InterPro" id="IPR013196">
    <property type="entry name" value="HTH_11"/>
</dbReference>
<dbReference type="Gene3D" id="1.10.10.10">
    <property type="entry name" value="Winged helix-like DNA-binding domain superfamily/Winged helix DNA-binding domain"/>
    <property type="match status" value="1"/>
</dbReference>
<evidence type="ECO:0000313" key="5">
    <source>
        <dbReference type="Proteomes" id="UP001501586"/>
    </source>
</evidence>
<feature type="domain" description="HTH deoR-type" evidence="3">
    <location>
        <begin position="1"/>
        <end position="56"/>
    </location>
</feature>
<evidence type="ECO:0000256" key="2">
    <source>
        <dbReference type="ARBA" id="ARBA00023163"/>
    </source>
</evidence>
<dbReference type="Pfam" id="PF25583">
    <property type="entry name" value="WCX"/>
    <property type="match status" value="1"/>
</dbReference>
<comment type="caution">
    <text evidence="4">The sequence shown here is derived from an EMBL/GenBank/DDBJ whole genome shotgun (WGS) entry which is preliminary data.</text>
</comment>
<dbReference type="InterPro" id="IPR051534">
    <property type="entry name" value="CBASS_pafABC_assoc_protein"/>
</dbReference>
<dbReference type="InterPro" id="IPR036388">
    <property type="entry name" value="WH-like_DNA-bd_sf"/>
</dbReference>
<keyword evidence="5" id="KW-1185">Reference proteome</keyword>
<proteinExistence type="predicted"/>
<evidence type="ECO:0000259" key="3">
    <source>
        <dbReference type="PROSITE" id="PS51000"/>
    </source>
</evidence>
<dbReference type="InterPro" id="IPR001034">
    <property type="entry name" value="DeoR_HTH"/>
</dbReference>
<keyword evidence="2" id="KW-0804">Transcription</keyword>
<dbReference type="InterPro" id="IPR036390">
    <property type="entry name" value="WH_DNA-bd_sf"/>
</dbReference>
<dbReference type="Pfam" id="PF13280">
    <property type="entry name" value="WYL"/>
    <property type="match status" value="1"/>
</dbReference>
<dbReference type="SUPFAM" id="SSF46785">
    <property type="entry name" value="Winged helix' DNA-binding domain"/>
    <property type="match status" value="1"/>
</dbReference>
<dbReference type="PROSITE" id="PS51000">
    <property type="entry name" value="HTH_DEOR_2"/>
    <property type="match status" value="1"/>
</dbReference>
<dbReference type="PROSITE" id="PS52050">
    <property type="entry name" value="WYL"/>
    <property type="match status" value="1"/>
</dbReference>
<dbReference type="InterPro" id="IPR026881">
    <property type="entry name" value="WYL_dom"/>
</dbReference>
<dbReference type="InterPro" id="IPR057727">
    <property type="entry name" value="WCX_dom"/>
</dbReference>
<sequence>MLDLLAILATGRQLSAAELAAQLGASVRTVRRDIALLREQGYRIDAAPGVGGGYAAPAGAVLPPLQFTPDEVFTVALALRTLAGQGVRGPGAAREQTAHVETAVRKLRSVLPPAIAASIDRATEAISAAPGNEPEVPIGTLAAVASAVAERRLIDLRYRGLATESSVPGSTGSTGPIGEGEERRVEPYRVVVFGGHWYLVAWDRSRDAWRTFRLDRITRSHITTFDFRPRQTPDPVEFVRRQVTAAVYPTTVRARVAAPAAEVSAAIPARAGTVVATGADECEVVLGAAGPQWVIMLLLGLEKPFTVLDPPGFHVEVERFRRNVDLYLG</sequence>
<dbReference type="PANTHER" id="PTHR34580">
    <property type="match status" value="1"/>
</dbReference>
<protein>
    <submittedName>
        <fullName evidence="4">YafY family protein</fullName>
    </submittedName>
</protein>
<reference evidence="5" key="1">
    <citation type="journal article" date="2019" name="Int. J. Syst. Evol. Microbiol.">
        <title>The Global Catalogue of Microorganisms (GCM) 10K type strain sequencing project: providing services to taxonomists for standard genome sequencing and annotation.</title>
        <authorList>
            <consortium name="The Broad Institute Genomics Platform"/>
            <consortium name="The Broad Institute Genome Sequencing Center for Infectious Disease"/>
            <person name="Wu L."/>
            <person name="Ma J."/>
        </authorList>
    </citation>
    <scope>NUCLEOTIDE SEQUENCE [LARGE SCALE GENOMIC DNA]</scope>
    <source>
        <strain evidence="5">JCM 17458</strain>
    </source>
</reference>
<name>A0ABP8EJW2_9MICO</name>
<keyword evidence="1" id="KW-0805">Transcription regulation</keyword>